<comment type="caution">
    <text evidence="6">The sequence shown here is derived from an EMBL/GenBank/DDBJ whole genome shotgun (WGS) entry which is preliminary data.</text>
</comment>
<sequence>MADDPNSPRRAPRRDAQARREALIVAAASCFAARGYGVPLEVIADEAGVGRGTLYRNFRDREALALAIFSREVDRMEAALDPAAPLAGSIATMVRSGAPAASLFTRIAAELKLDDANIAAFRALGVRLEGVVAPAVKQAQARGEIAATVTPHAVVLAMRMAGGLLLPFMTEAEVSEQLNAALALLFEGLQPR</sequence>
<dbReference type="PRINTS" id="PR00455">
    <property type="entry name" value="HTHTETR"/>
</dbReference>
<accession>A0ABT9EID4</accession>
<dbReference type="InterPro" id="IPR009057">
    <property type="entry name" value="Homeodomain-like_sf"/>
</dbReference>
<keyword evidence="2 4" id="KW-0238">DNA-binding</keyword>
<name>A0ABT9EID4_9SPHN</name>
<keyword evidence="7" id="KW-1185">Reference proteome</keyword>
<feature type="domain" description="HTH tetR-type" evidence="5">
    <location>
        <begin position="17"/>
        <end position="76"/>
    </location>
</feature>
<dbReference type="Gene3D" id="1.10.357.10">
    <property type="entry name" value="Tetracycline Repressor, domain 2"/>
    <property type="match status" value="1"/>
</dbReference>
<evidence type="ECO:0000256" key="1">
    <source>
        <dbReference type="ARBA" id="ARBA00023015"/>
    </source>
</evidence>
<dbReference type="InterPro" id="IPR050109">
    <property type="entry name" value="HTH-type_TetR-like_transc_reg"/>
</dbReference>
<evidence type="ECO:0000313" key="6">
    <source>
        <dbReference type="EMBL" id="MDP1026726.1"/>
    </source>
</evidence>
<dbReference type="Pfam" id="PF00440">
    <property type="entry name" value="TetR_N"/>
    <property type="match status" value="1"/>
</dbReference>
<evidence type="ECO:0000259" key="5">
    <source>
        <dbReference type="PROSITE" id="PS50977"/>
    </source>
</evidence>
<dbReference type="PROSITE" id="PS50977">
    <property type="entry name" value="HTH_TETR_2"/>
    <property type="match status" value="1"/>
</dbReference>
<evidence type="ECO:0000256" key="4">
    <source>
        <dbReference type="PROSITE-ProRule" id="PRU00335"/>
    </source>
</evidence>
<keyword evidence="3" id="KW-0804">Transcription</keyword>
<evidence type="ECO:0000256" key="2">
    <source>
        <dbReference type="ARBA" id="ARBA00023125"/>
    </source>
</evidence>
<dbReference type="SUPFAM" id="SSF48498">
    <property type="entry name" value="Tetracyclin repressor-like, C-terminal domain"/>
    <property type="match status" value="1"/>
</dbReference>
<dbReference type="RefSeq" id="WP_305172274.1">
    <property type="nucleotide sequence ID" value="NZ_JAUUDS010000001.1"/>
</dbReference>
<dbReference type="Proteomes" id="UP001230685">
    <property type="component" value="Unassembled WGS sequence"/>
</dbReference>
<evidence type="ECO:0000313" key="7">
    <source>
        <dbReference type="Proteomes" id="UP001230685"/>
    </source>
</evidence>
<evidence type="ECO:0000256" key="3">
    <source>
        <dbReference type="ARBA" id="ARBA00023163"/>
    </source>
</evidence>
<dbReference type="PANTHER" id="PTHR30055">
    <property type="entry name" value="HTH-TYPE TRANSCRIPTIONAL REGULATOR RUTR"/>
    <property type="match status" value="1"/>
</dbReference>
<organism evidence="6 7">
    <name type="scientific">Sphingomonas aurea</name>
    <dbReference type="NCBI Taxonomy" id="3063994"/>
    <lineage>
        <taxon>Bacteria</taxon>
        <taxon>Pseudomonadati</taxon>
        <taxon>Pseudomonadota</taxon>
        <taxon>Alphaproteobacteria</taxon>
        <taxon>Sphingomonadales</taxon>
        <taxon>Sphingomonadaceae</taxon>
        <taxon>Sphingomonas</taxon>
    </lineage>
</organism>
<protein>
    <submittedName>
        <fullName evidence="6">Helix-turn-helix domain-containing protein</fullName>
    </submittedName>
</protein>
<proteinExistence type="predicted"/>
<reference evidence="6 7" key="1">
    <citation type="submission" date="2023-07" db="EMBL/GenBank/DDBJ databases">
        <authorList>
            <person name="Kim M.K."/>
        </authorList>
    </citation>
    <scope>NUCLEOTIDE SEQUENCE [LARGE SCALE GENOMIC DNA]</scope>
    <source>
        <strain evidence="6 7">KR1UV-12</strain>
    </source>
</reference>
<gene>
    <name evidence="6" type="ORF">Q5H91_05850</name>
</gene>
<dbReference type="PANTHER" id="PTHR30055:SF234">
    <property type="entry name" value="HTH-TYPE TRANSCRIPTIONAL REGULATOR BETI"/>
    <property type="match status" value="1"/>
</dbReference>
<keyword evidence="1" id="KW-0805">Transcription regulation</keyword>
<dbReference type="InterPro" id="IPR001647">
    <property type="entry name" value="HTH_TetR"/>
</dbReference>
<feature type="DNA-binding region" description="H-T-H motif" evidence="4">
    <location>
        <begin position="39"/>
        <end position="58"/>
    </location>
</feature>
<dbReference type="InterPro" id="IPR036271">
    <property type="entry name" value="Tet_transcr_reg_TetR-rel_C_sf"/>
</dbReference>
<dbReference type="EMBL" id="JAUUDS010000001">
    <property type="protein sequence ID" value="MDP1026726.1"/>
    <property type="molecule type" value="Genomic_DNA"/>
</dbReference>
<dbReference type="SUPFAM" id="SSF46689">
    <property type="entry name" value="Homeodomain-like"/>
    <property type="match status" value="1"/>
</dbReference>